<dbReference type="EMBL" id="SUQN01000014">
    <property type="protein sequence ID" value="NTZ53110.1"/>
    <property type="molecule type" value="Genomic_DNA"/>
</dbReference>
<name>A0ABD6M8M7_9ENTR</name>
<keyword evidence="2" id="KW-1185">Reference proteome</keyword>
<evidence type="ECO:0008006" key="3">
    <source>
        <dbReference type="Google" id="ProtNLM"/>
    </source>
</evidence>
<dbReference type="AlphaFoldDB" id="A0ABD6M8M7"/>
<accession>A0ABD6M8M7</accession>
<proteinExistence type="predicted"/>
<dbReference type="RefSeq" id="WP_174361571.1">
    <property type="nucleotide sequence ID" value="NZ_SUQN01000014.1"/>
</dbReference>
<sequence length="304" mass="34694">MSNHKQFQSDDICSDFNGRYQNEYRYLLVDPLKNVTFLNDLCLSNLKEIYGAENVTPVLRPDLRYSLESCPHLILLAVPGEVCSTAVINEVVRYGTYERKYNKRYICGLLSSACGLQTLSQKIADNCQTLGDQITTGYSLPFFEPLRMELLYLSQLSPVIEEVLWPISTWWYITYTGKLTCLKSIEATTAGKLTWGMQEGQLNIRDIWRILYAWDNGKTILPDNAVYLTAQSWKEVGKIGLHQLRDKTYLALNVLNFPVDITSHPTIASLLQQARENPSPLLTQLLQTLPDSVWLELEQQSTVQ</sequence>
<organism evidence="1 2">
    <name type="scientific">Citrobacter gillenii</name>
    <dbReference type="NCBI Taxonomy" id="67828"/>
    <lineage>
        <taxon>Bacteria</taxon>
        <taxon>Pseudomonadati</taxon>
        <taxon>Pseudomonadota</taxon>
        <taxon>Gammaproteobacteria</taxon>
        <taxon>Enterobacterales</taxon>
        <taxon>Enterobacteriaceae</taxon>
        <taxon>Citrobacter</taxon>
        <taxon>Citrobacter freundii complex</taxon>
    </lineage>
</organism>
<gene>
    <name evidence="1" type="ORF">FCH32_22885</name>
</gene>
<evidence type="ECO:0000313" key="1">
    <source>
        <dbReference type="EMBL" id="NTZ53110.1"/>
    </source>
</evidence>
<evidence type="ECO:0000313" key="2">
    <source>
        <dbReference type="Proteomes" id="UP000729009"/>
    </source>
</evidence>
<protein>
    <recommendedName>
        <fullName evidence="3">DUF4123 domain-containing protein</fullName>
    </recommendedName>
</protein>
<dbReference type="Proteomes" id="UP000729009">
    <property type="component" value="Unassembled WGS sequence"/>
</dbReference>
<reference evidence="1 2" key="1">
    <citation type="submission" date="2019-05" db="EMBL/GenBank/DDBJ databases">
        <title>Draft genomes of bacterial isolates retrieved from different Forrest soils.</title>
        <authorList>
            <person name="Soares-Castro P."/>
            <person name="Santos P.M."/>
        </authorList>
    </citation>
    <scope>NUCLEOTIDE SEQUENCE [LARGE SCALE GENOMIC DNA]</scope>
    <source>
        <strain evidence="1 2">UMG736</strain>
    </source>
</reference>
<comment type="caution">
    <text evidence="1">The sequence shown here is derived from an EMBL/GenBank/DDBJ whole genome shotgun (WGS) entry which is preliminary data.</text>
</comment>